<reference evidence="7" key="1">
    <citation type="journal article" date="2014" name="Front. Microbiol.">
        <title>High frequency of phylogenetically diverse reductive dehalogenase-homologous genes in deep subseafloor sedimentary metagenomes.</title>
        <authorList>
            <person name="Kawai M."/>
            <person name="Futagami T."/>
            <person name="Toyoda A."/>
            <person name="Takaki Y."/>
            <person name="Nishi S."/>
            <person name="Hori S."/>
            <person name="Arai W."/>
            <person name="Tsubouchi T."/>
            <person name="Morono Y."/>
            <person name="Uchiyama I."/>
            <person name="Ito T."/>
            <person name="Fujiyama A."/>
            <person name="Inagaki F."/>
            <person name="Takami H."/>
        </authorList>
    </citation>
    <scope>NUCLEOTIDE SEQUENCE</scope>
    <source>
        <strain evidence="7">Expedition CK06-06</strain>
    </source>
</reference>
<keyword evidence="3" id="KW-0479">Metal-binding</keyword>
<dbReference type="PROSITE" id="PS51332">
    <property type="entry name" value="B12_BINDING"/>
    <property type="match status" value="1"/>
</dbReference>
<comment type="cofactor">
    <cofactor evidence="1">
        <name>[4Fe-4S] cluster</name>
        <dbReference type="ChEBI" id="CHEBI:49883"/>
    </cofactor>
</comment>
<dbReference type="EMBL" id="BARV01003562">
    <property type="protein sequence ID" value="GAI08733.1"/>
    <property type="molecule type" value="Genomic_DNA"/>
</dbReference>
<feature type="non-terminal residue" evidence="7">
    <location>
        <position position="110"/>
    </location>
</feature>
<evidence type="ECO:0000256" key="3">
    <source>
        <dbReference type="ARBA" id="ARBA00022723"/>
    </source>
</evidence>
<dbReference type="AlphaFoldDB" id="X1KPX0"/>
<dbReference type="GO" id="GO:0046872">
    <property type="term" value="F:metal ion binding"/>
    <property type="evidence" value="ECO:0007669"/>
    <property type="project" value="UniProtKB-KW"/>
</dbReference>
<dbReference type="InterPro" id="IPR051198">
    <property type="entry name" value="BchE-like"/>
</dbReference>
<dbReference type="Pfam" id="PF02310">
    <property type="entry name" value="B12-binding"/>
    <property type="match status" value="1"/>
</dbReference>
<dbReference type="GO" id="GO:0005829">
    <property type="term" value="C:cytosol"/>
    <property type="evidence" value="ECO:0007669"/>
    <property type="project" value="TreeGrafter"/>
</dbReference>
<sequence length="110" mass="12286">MAALAPGYSYKIIDENIDGVDLELEEIKEADLIGITVMTAQTPRAYELADRFRRMGKTVIMGGMHVSAMPEEALEHSDAVVVGEAEGLWPKLLEDYEEGKLKKIYKTKEL</sequence>
<evidence type="ECO:0000256" key="4">
    <source>
        <dbReference type="ARBA" id="ARBA00023004"/>
    </source>
</evidence>
<gene>
    <name evidence="7" type="ORF">S06H3_08444</name>
</gene>
<evidence type="ECO:0000259" key="6">
    <source>
        <dbReference type="PROSITE" id="PS51332"/>
    </source>
</evidence>
<evidence type="ECO:0000313" key="7">
    <source>
        <dbReference type="EMBL" id="GAI08733.1"/>
    </source>
</evidence>
<keyword evidence="2" id="KW-0949">S-adenosyl-L-methionine</keyword>
<dbReference type="PANTHER" id="PTHR43409:SF7">
    <property type="entry name" value="BLL1977 PROTEIN"/>
    <property type="match status" value="1"/>
</dbReference>
<feature type="domain" description="B12-binding" evidence="6">
    <location>
        <begin position="1"/>
        <end position="103"/>
    </location>
</feature>
<dbReference type="InterPro" id="IPR006158">
    <property type="entry name" value="Cobalamin-bd"/>
</dbReference>
<proteinExistence type="predicted"/>
<evidence type="ECO:0000256" key="2">
    <source>
        <dbReference type="ARBA" id="ARBA00022691"/>
    </source>
</evidence>
<dbReference type="GO" id="GO:0031419">
    <property type="term" value="F:cobalamin binding"/>
    <property type="evidence" value="ECO:0007669"/>
    <property type="project" value="InterPro"/>
</dbReference>
<evidence type="ECO:0000256" key="5">
    <source>
        <dbReference type="ARBA" id="ARBA00023014"/>
    </source>
</evidence>
<organism evidence="7">
    <name type="scientific">marine sediment metagenome</name>
    <dbReference type="NCBI Taxonomy" id="412755"/>
    <lineage>
        <taxon>unclassified sequences</taxon>
        <taxon>metagenomes</taxon>
        <taxon>ecological metagenomes</taxon>
    </lineage>
</organism>
<comment type="caution">
    <text evidence="7">The sequence shown here is derived from an EMBL/GenBank/DDBJ whole genome shotgun (WGS) entry which is preliminary data.</text>
</comment>
<accession>X1KPX0</accession>
<dbReference type="CDD" id="cd02068">
    <property type="entry name" value="radical_SAM_B12_BD"/>
    <property type="match status" value="1"/>
</dbReference>
<protein>
    <recommendedName>
        <fullName evidence="6">B12-binding domain-containing protein</fullName>
    </recommendedName>
</protein>
<dbReference type="PANTHER" id="PTHR43409">
    <property type="entry name" value="ANAEROBIC MAGNESIUM-PROTOPORPHYRIN IX MONOMETHYL ESTER CYCLASE-RELATED"/>
    <property type="match status" value="1"/>
</dbReference>
<keyword evidence="4" id="KW-0408">Iron</keyword>
<evidence type="ECO:0000256" key="1">
    <source>
        <dbReference type="ARBA" id="ARBA00001966"/>
    </source>
</evidence>
<dbReference type="Gene3D" id="3.40.50.280">
    <property type="entry name" value="Cobalamin-binding domain"/>
    <property type="match status" value="1"/>
</dbReference>
<name>X1KPX0_9ZZZZ</name>
<dbReference type="GO" id="GO:0051536">
    <property type="term" value="F:iron-sulfur cluster binding"/>
    <property type="evidence" value="ECO:0007669"/>
    <property type="project" value="UniProtKB-KW"/>
</dbReference>
<keyword evidence="5" id="KW-0411">Iron-sulfur</keyword>